<evidence type="ECO:0000313" key="1">
    <source>
        <dbReference type="EMBL" id="GFN79006.1"/>
    </source>
</evidence>
<dbReference type="EMBL" id="BLXT01000624">
    <property type="protein sequence ID" value="GFN79006.1"/>
    <property type="molecule type" value="Genomic_DNA"/>
</dbReference>
<keyword evidence="2" id="KW-1185">Reference proteome</keyword>
<sequence length="114" mass="12152">MRFNGGLVGKALAYHAKEWAVISAVHGLVSCRVSALGLWVSDGHLTYATVLHTFTWHDMCLQYAAGCGSLQVLVQKLNVFSREADETTASSLSEEVSKDSLAATLRSSSAPAVP</sequence>
<evidence type="ECO:0000313" key="2">
    <source>
        <dbReference type="Proteomes" id="UP000735302"/>
    </source>
</evidence>
<reference evidence="1 2" key="1">
    <citation type="journal article" date="2021" name="Elife">
        <title>Chloroplast acquisition without the gene transfer in kleptoplastic sea slugs, Plakobranchus ocellatus.</title>
        <authorList>
            <person name="Maeda T."/>
            <person name="Takahashi S."/>
            <person name="Yoshida T."/>
            <person name="Shimamura S."/>
            <person name="Takaki Y."/>
            <person name="Nagai Y."/>
            <person name="Toyoda A."/>
            <person name="Suzuki Y."/>
            <person name="Arimoto A."/>
            <person name="Ishii H."/>
            <person name="Satoh N."/>
            <person name="Nishiyama T."/>
            <person name="Hasebe M."/>
            <person name="Maruyama T."/>
            <person name="Minagawa J."/>
            <person name="Obokata J."/>
            <person name="Shigenobu S."/>
        </authorList>
    </citation>
    <scope>NUCLEOTIDE SEQUENCE [LARGE SCALE GENOMIC DNA]</scope>
</reference>
<proteinExistence type="predicted"/>
<gene>
    <name evidence="1" type="ORF">PoB_000551200</name>
</gene>
<dbReference type="PROSITE" id="PS51257">
    <property type="entry name" value="PROKAR_LIPOPROTEIN"/>
    <property type="match status" value="1"/>
</dbReference>
<organism evidence="1 2">
    <name type="scientific">Plakobranchus ocellatus</name>
    <dbReference type="NCBI Taxonomy" id="259542"/>
    <lineage>
        <taxon>Eukaryota</taxon>
        <taxon>Metazoa</taxon>
        <taxon>Spiralia</taxon>
        <taxon>Lophotrochozoa</taxon>
        <taxon>Mollusca</taxon>
        <taxon>Gastropoda</taxon>
        <taxon>Heterobranchia</taxon>
        <taxon>Euthyneura</taxon>
        <taxon>Panpulmonata</taxon>
        <taxon>Sacoglossa</taxon>
        <taxon>Placobranchoidea</taxon>
        <taxon>Plakobranchidae</taxon>
        <taxon>Plakobranchus</taxon>
    </lineage>
</organism>
<name>A0AAV3Y897_9GAST</name>
<protein>
    <submittedName>
        <fullName evidence="1">Uncharacterized protein</fullName>
    </submittedName>
</protein>
<comment type="caution">
    <text evidence="1">The sequence shown here is derived from an EMBL/GenBank/DDBJ whole genome shotgun (WGS) entry which is preliminary data.</text>
</comment>
<dbReference type="AlphaFoldDB" id="A0AAV3Y897"/>
<accession>A0AAV3Y897</accession>
<dbReference type="Proteomes" id="UP000735302">
    <property type="component" value="Unassembled WGS sequence"/>
</dbReference>